<dbReference type="InterPro" id="IPR042564">
    <property type="entry name" value="CRISPR-Cas6/Csy4_sf"/>
</dbReference>
<dbReference type="InterPro" id="IPR013396">
    <property type="entry name" value="CRISPR-assoc_prot_Csy4"/>
</dbReference>
<gene>
    <name evidence="1" type="primary">cas6f</name>
    <name evidence="1" type="ORF">CEP48_00705</name>
</gene>
<dbReference type="Proteomes" id="UP000955338">
    <property type="component" value="Chromosome"/>
</dbReference>
<evidence type="ECO:0000313" key="1">
    <source>
        <dbReference type="EMBL" id="QDJ15514.1"/>
    </source>
</evidence>
<organism evidence="1 2">
    <name type="scientific">Mergibacter septicus</name>
    <dbReference type="NCBI Taxonomy" id="221402"/>
    <lineage>
        <taxon>Bacteria</taxon>
        <taxon>Pseudomonadati</taxon>
        <taxon>Pseudomonadota</taxon>
        <taxon>Gammaproteobacteria</taxon>
        <taxon>Pasteurellales</taxon>
        <taxon>Pasteurellaceae</taxon>
        <taxon>Mergibacter</taxon>
    </lineage>
</organism>
<evidence type="ECO:0000313" key="2">
    <source>
        <dbReference type="Proteomes" id="UP000955338"/>
    </source>
</evidence>
<dbReference type="CDD" id="cd09739">
    <property type="entry name" value="Cas6_I-F"/>
    <property type="match status" value="1"/>
</dbReference>
<reference evidence="1" key="1">
    <citation type="submission" date="2017-06" db="EMBL/GenBank/DDBJ databases">
        <title>Genome sequencing of pathogenic and non-pathogenic strains within Bisgaard taxon 40.</title>
        <authorList>
            <person name="Ladner J.T."/>
            <person name="Lovett S.P."/>
            <person name="Koroleva G."/>
            <person name="Lorch J.M."/>
        </authorList>
    </citation>
    <scope>NUCLEOTIDE SEQUENCE</scope>
    <source>
        <strain evidence="1">27576-1-I1</strain>
    </source>
</reference>
<dbReference type="NCBIfam" id="TIGR02563">
    <property type="entry name" value="cas_Csy4"/>
    <property type="match status" value="1"/>
</dbReference>
<dbReference type="RefSeq" id="WP_261919872.1">
    <property type="nucleotide sequence ID" value="NZ_CP022011.1"/>
</dbReference>
<sequence length="183" mass="21154">MDYYLEIKVEPDLEISAQTLLNNLFAKLHRAISQHCTGEIGVSFPQYGKYLGKILRLHGSEQALSRLMEQTWLKGLRDYTQVSPIRAIPNPTHYRNVYRVQKKSPHNLRKRVINKGKMNTEEALKKFPDESQEFLNLPFIQLQSLSTKQVIRLYIQLGELSSTPTPGKFSSYGLSRTTTIPWF</sequence>
<keyword evidence="2" id="KW-1185">Reference proteome</keyword>
<dbReference type="GO" id="GO:0043571">
    <property type="term" value="P:maintenance of CRISPR repeat elements"/>
    <property type="evidence" value="ECO:0007669"/>
    <property type="project" value="InterPro"/>
</dbReference>
<proteinExistence type="predicted"/>
<accession>A0A8D4J1D8</accession>
<dbReference type="GO" id="GO:0004519">
    <property type="term" value="F:endonuclease activity"/>
    <property type="evidence" value="ECO:0007669"/>
    <property type="project" value="InterPro"/>
</dbReference>
<dbReference type="AlphaFoldDB" id="A0A8D4J1D8"/>
<dbReference type="EMBL" id="CP022011">
    <property type="protein sequence ID" value="QDJ15514.1"/>
    <property type="molecule type" value="Genomic_DNA"/>
</dbReference>
<dbReference type="Pfam" id="PF09618">
    <property type="entry name" value="Cas_Csy4"/>
    <property type="match status" value="1"/>
</dbReference>
<protein>
    <submittedName>
        <fullName evidence="1">Type I-F CRISPR-associated endoribonuclease Cas6/Csy4</fullName>
    </submittedName>
</protein>
<dbReference type="Gene3D" id="3.30.70.2540">
    <property type="entry name" value="CRISPR-associated endoribonuclease Cas6/Csy4"/>
    <property type="match status" value="1"/>
</dbReference>
<name>A0A8D4J1D8_9PAST</name>